<keyword evidence="1" id="KW-0813">Transport</keyword>
<keyword evidence="1" id="KW-1133">Transmembrane helix</keyword>
<feature type="transmembrane region" description="Helical" evidence="1">
    <location>
        <begin position="138"/>
        <end position="164"/>
    </location>
</feature>
<dbReference type="OrthoDB" id="9805479at2"/>
<feature type="transmembrane region" description="Helical" evidence="1">
    <location>
        <begin position="34"/>
        <end position="52"/>
    </location>
</feature>
<comment type="function">
    <text evidence="1">Involved in the import of queuosine (Q) precursors, required for Q precursor salvage.</text>
</comment>
<keyword evidence="1" id="KW-1003">Cell membrane</keyword>
<dbReference type="GO" id="GO:0022857">
    <property type="term" value="F:transmembrane transporter activity"/>
    <property type="evidence" value="ECO:0007669"/>
    <property type="project" value="UniProtKB-UniRule"/>
</dbReference>
<comment type="caution">
    <text evidence="2">The sequence shown here is derived from an EMBL/GenBank/DDBJ whole genome shotgun (WGS) entry which is preliminary data.</text>
</comment>
<dbReference type="HAMAP" id="MF_02088">
    <property type="entry name" value="Q_prec_transport"/>
    <property type="match status" value="1"/>
</dbReference>
<evidence type="ECO:0000313" key="3">
    <source>
        <dbReference type="Proteomes" id="UP000294614"/>
    </source>
</evidence>
<accession>A0A4R1K6A2</accession>
<reference evidence="2 3" key="1">
    <citation type="submission" date="2019-03" db="EMBL/GenBank/DDBJ databases">
        <title>Genomic Encyclopedia of Type Strains, Phase IV (KMG-IV): sequencing the most valuable type-strain genomes for metagenomic binning, comparative biology and taxonomic classification.</title>
        <authorList>
            <person name="Goeker M."/>
        </authorList>
    </citation>
    <scope>NUCLEOTIDE SEQUENCE [LARGE SCALE GENOMIC DNA]</scope>
    <source>
        <strain evidence="2 3">DSM 24984</strain>
    </source>
</reference>
<gene>
    <name evidence="2" type="ORF">C8D98_2434</name>
</gene>
<dbReference type="PANTHER" id="PTHR34300:SF2">
    <property type="entry name" value="QUEUOSINE PRECURSOR TRANSPORTER-RELATED"/>
    <property type="match status" value="1"/>
</dbReference>
<dbReference type="Proteomes" id="UP000294614">
    <property type="component" value="Unassembled WGS sequence"/>
</dbReference>
<protein>
    <recommendedName>
        <fullName evidence="1">Probable queuosine precursor transporter</fullName>
        <shortName evidence="1">Q precursor transporter</shortName>
    </recommendedName>
</protein>
<comment type="subcellular location">
    <subcellularLocation>
        <location evidence="1">Cell membrane</location>
        <topology evidence="1">Multi-pass membrane protein</topology>
    </subcellularLocation>
</comment>
<name>A0A4R1K6A2_9BACT</name>
<organism evidence="2 3">
    <name type="scientific">Seleniivibrio woodruffii</name>
    <dbReference type="NCBI Taxonomy" id="1078050"/>
    <lineage>
        <taxon>Bacteria</taxon>
        <taxon>Pseudomonadati</taxon>
        <taxon>Deferribacterota</taxon>
        <taxon>Deferribacteres</taxon>
        <taxon>Deferribacterales</taxon>
        <taxon>Geovibrionaceae</taxon>
        <taxon>Seleniivibrio</taxon>
    </lineage>
</organism>
<dbReference type="GO" id="GO:0005886">
    <property type="term" value="C:plasma membrane"/>
    <property type="evidence" value="ECO:0007669"/>
    <property type="project" value="UniProtKB-SubCell"/>
</dbReference>
<dbReference type="EMBL" id="SMGG01000006">
    <property type="protein sequence ID" value="TCK59500.1"/>
    <property type="molecule type" value="Genomic_DNA"/>
</dbReference>
<dbReference type="PANTHER" id="PTHR34300">
    <property type="entry name" value="QUEUOSINE PRECURSOR TRANSPORTER-RELATED"/>
    <property type="match status" value="1"/>
</dbReference>
<keyword evidence="1" id="KW-0472">Membrane</keyword>
<proteinExistence type="inferred from homology"/>
<dbReference type="Pfam" id="PF02592">
    <property type="entry name" value="Vut_1"/>
    <property type="match status" value="1"/>
</dbReference>
<keyword evidence="1" id="KW-0812">Transmembrane</keyword>
<sequence>MNDRSLAILTAVFISSLTIASVLASKIITIAGVVVPAGILAYSVTFVISDTITEIWGRKTANNVVIGGFFSLVIVAVLIQISIALPSAPFWQNQDAYSSVLSTSARIIFASLVAYLISQYNDVWLFHLIKTKTGQKHLWLRNNLSTAMSQLLDSVIFILIAFYGTMPVVPLILGQWLIKLVIALVDTPIVYLMVHLLRHKRQPEASAQAETV</sequence>
<feature type="transmembrane region" description="Helical" evidence="1">
    <location>
        <begin position="64"/>
        <end position="85"/>
    </location>
</feature>
<dbReference type="AlphaFoldDB" id="A0A4R1K6A2"/>
<evidence type="ECO:0000256" key="1">
    <source>
        <dbReference type="HAMAP-Rule" id="MF_02088"/>
    </source>
</evidence>
<feature type="transmembrane region" description="Helical" evidence="1">
    <location>
        <begin position="176"/>
        <end position="194"/>
    </location>
</feature>
<dbReference type="RefSeq" id="WP_132874407.1">
    <property type="nucleotide sequence ID" value="NZ_JAJUHT010000008.1"/>
</dbReference>
<evidence type="ECO:0000313" key="2">
    <source>
        <dbReference type="EMBL" id="TCK59500.1"/>
    </source>
</evidence>
<dbReference type="NCBIfam" id="TIGR00697">
    <property type="entry name" value="queuosine precursor transporter"/>
    <property type="match status" value="1"/>
</dbReference>
<comment type="similarity">
    <text evidence="1">Belongs to the vitamin uptake transporter (VUT/ECF) (TC 2.A.88) family. Q precursor transporter subfamily.</text>
</comment>
<keyword evidence="3" id="KW-1185">Reference proteome</keyword>
<dbReference type="InterPro" id="IPR003744">
    <property type="entry name" value="YhhQ"/>
</dbReference>